<evidence type="ECO:0000256" key="2">
    <source>
        <dbReference type="ARBA" id="ARBA00022448"/>
    </source>
</evidence>
<comment type="subcellular location">
    <subcellularLocation>
        <location evidence="1 7">Cell membrane</location>
        <topology evidence="1 7">Multi-pass membrane protein</topology>
    </subcellularLocation>
</comment>
<dbReference type="Proteomes" id="UP001501570">
    <property type="component" value="Unassembled WGS sequence"/>
</dbReference>
<feature type="transmembrane region" description="Helical" evidence="7">
    <location>
        <begin position="95"/>
        <end position="119"/>
    </location>
</feature>
<comment type="similarity">
    <text evidence="7">Belongs to the binding-protein-dependent transport system permease family.</text>
</comment>
<keyword evidence="2 7" id="KW-0813">Transport</keyword>
<evidence type="ECO:0000256" key="4">
    <source>
        <dbReference type="ARBA" id="ARBA00022692"/>
    </source>
</evidence>
<gene>
    <name evidence="10" type="ORF">GCM10023322_49300</name>
</gene>
<feature type="transmembrane region" description="Helical" evidence="7">
    <location>
        <begin position="31"/>
        <end position="55"/>
    </location>
</feature>
<feature type="transmembrane region" description="Helical" evidence="7">
    <location>
        <begin position="175"/>
        <end position="196"/>
    </location>
</feature>
<keyword evidence="3" id="KW-1003">Cell membrane</keyword>
<accession>A0ABP9S5F2</accession>
<dbReference type="PROSITE" id="PS50928">
    <property type="entry name" value="ABC_TM1"/>
    <property type="match status" value="1"/>
</dbReference>
<sequence>MTINTRDVNAPASAAEPAASRPESKKRRSEVSVLTVLGHIALAVWAILVLGPMVWTLLASFKSNTEIFGSAWALPAHLRLGNYARAWTKAHLGTYFFNSVVVVALSTFGTMLFGAMAAYVLARYKFVGNRIIYYVFLAGLAFPVFLALSPLFFVVRNMGEVPVIGQFITTNTRGGLVLVYIAYSLPFTVFFLSAFFRTLPTSVAEAAMIDGASHSRLFFRVMLPMAKPGLVSIGIFNILGQWSQYNIPVVLMSGSSDKSKWVLTQGIADISTQAGYQSDWPALFAALVLAILPMIVVYGIFQRQIQSGLTAGAVK</sequence>
<keyword evidence="4 7" id="KW-0812">Transmembrane</keyword>
<evidence type="ECO:0000256" key="1">
    <source>
        <dbReference type="ARBA" id="ARBA00004651"/>
    </source>
</evidence>
<dbReference type="InterPro" id="IPR035906">
    <property type="entry name" value="MetI-like_sf"/>
</dbReference>
<feature type="domain" description="ABC transmembrane type-1" evidence="9">
    <location>
        <begin position="96"/>
        <end position="301"/>
    </location>
</feature>
<dbReference type="PANTHER" id="PTHR43744">
    <property type="entry name" value="ABC TRANSPORTER PERMEASE PROTEIN MG189-RELATED-RELATED"/>
    <property type="match status" value="1"/>
</dbReference>
<protein>
    <submittedName>
        <fullName evidence="10">Carbohydrate ABC transporter permease</fullName>
    </submittedName>
</protein>
<reference evidence="11" key="1">
    <citation type="journal article" date="2019" name="Int. J. Syst. Evol. Microbiol.">
        <title>The Global Catalogue of Microorganisms (GCM) 10K type strain sequencing project: providing services to taxonomists for standard genome sequencing and annotation.</title>
        <authorList>
            <consortium name="The Broad Institute Genomics Platform"/>
            <consortium name="The Broad Institute Genome Sequencing Center for Infectious Disease"/>
            <person name="Wu L."/>
            <person name="Ma J."/>
        </authorList>
    </citation>
    <scope>NUCLEOTIDE SEQUENCE [LARGE SCALE GENOMIC DNA]</scope>
    <source>
        <strain evidence="11">JCM 18304</strain>
    </source>
</reference>
<organism evidence="10 11">
    <name type="scientific">Rugosimonospora acidiphila</name>
    <dbReference type="NCBI Taxonomy" id="556531"/>
    <lineage>
        <taxon>Bacteria</taxon>
        <taxon>Bacillati</taxon>
        <taxon>Actinomycetota</taxon>
        <taxon>Actinomycetes</taxon>
        <taxon>Micromonosporales</taxon>
        <taxon>Micromonosporaceae</taxon>
        <taxon>Rugosimonospora</taxon>
    </lineage>
</organism>
<keyword evidence="11" id="KW-1185">Reference proteome</keyword>
<feature type="compositionally biased region" description="Low complexity" evidence="8">
    <location>
        <begin position="10"/>
        <end position="21"/>
    </location>
</feature>
<evidence type="ECO:0000313" key="11">
    <source>
        <dbReference type="Proteomes" id="UP001501570"/>
    </source>
</evidence>
<proteinExistence type="inferred from homology"/>
<feature type="transmembrane region" description="Helical" evidence="7">
    <location>
        <begin position="217"/>
        <end position="239"/>
    </location>
</feature>
<evidence type="ECO:0000259" key="9">
    <source>
        <dbReference type="PROSITE" id="PS50928"/>
    </source>
</evidence>
<feature type="transmembrane region" description="Helical" evidence="7">
    <location>
        <begin position="131"/>
        <end position="155"/>
    </location>
</feature>
<dbReference type="Pfam" id="PF00528">
    <property type="entry name" value="BPD_transp_1"/>
    <property type="match status" value="1"/>
</dbReference>
<dbReference type="SUPFAM" id="SSF161098">
    <property type="entry name" value="MetI-like"/>
    <property type="match status" value="1"/>
</dbReference>
<name>A0ABP9S5F2_9ACTN</name>
<keyword evidence="6 7" id="KW-0472">Membrane</keyword>
<dbReference type="Gene3D" id="1.10.3720.10">
    <property type="entry name" value="MetI-like"/>
    <property type="match status" value="1"/>
</dbReference>
<dbReference type="InterPro" id="IPR000515">
    <property type="entry name" value="MetI-like"/>
</dbReference>
<evidence type="ECO:0000256" key="7">
    <source>
        <dbReference type="RuleBase" id="RU363032"/>
    </source>
</evidence>
<dbReference type="PANTHER" id="PTHR43744:SF12">
    <property type="entry name" value="ABC TRANSPORTER PERMEASE PROTEIN MG189-RELATED"/>
    <property type="match status" value="1"/>
</dbReference>
<evidence type="ECO:0000256" key="6">
    <source>
        <dbReference type="ARBA" id="ARBA00023136"/>
    </source>
</evidence>
<feature type="transmembrane region" description="Helical" evidence="7">
    <location>
        <begin position="280"/>
        <end position="301"/>
    </location>
</feature>
<dbReference type="CDD" id="cd06261">
    <property type="entry name" value="TM_PBP2"/>
    <property type="match status" value="1"/>
</dbReference>
<dbReference type="RefSeq" id="WP_345633268.1">
    <property type="nucleotide sequence ID" value="NZ_BAABJQ010000016.1"/>
</dbReference>
<feature type="region of interest" description="Disordered" evidence="8">
    <location>
        <begin position="1"/>
        <end position="24"/>
    </location>
</feature>
<keyword evidence="5 7" id="KW-1133">Transmembrane helix</keyword>
<evidence type="ECO:0000256" key="5">
    <source>
        <dbReference type="ARBA" id="ARBA00022989"/>
    </source>
</evidence>
<comment type="caution">
    <text evidence="10">The sequence shown here is derived from an EMBL/GenBank/DDBJ whole genome shotgun (WGS) entry which is preliminary data.</text>
</comment>
<evidence type="ECO:0000313" key="10">
    <source>
        <dbReference type="EMBL" id="GAA5191592.1"/>
    </source>
</evidence>
<evidence type="ECO:0000256" key="3">
    <source>
        <dbReference type="ARBA" id="ARBA00022475"/>
    </source>
</evidence>
<dbReference type="EMBL" id="BAABJQ010000016">
    <property type="protein sequence ID" value="GAA5191592.1"/>
    <property type="molecule type" value="Genomic_DNA"/>
</dbReference>
<evidence type="ECO:0000256" key="8">
    <source>
        <dbReference type="SAM" id="MobiDB-lite"/>
    </source>
</evidence>